<evidence type="ECO:0000313" key="3">
    <source>
        <dbReference type="Proteomes" id="UP001596391"/>
    </source>
</evidence>
<evidence type="ECO:0000256" key="1">
    <source>
        <dbReference type="HAMAP-Rule" id="MF_02088"/>
    </source>
</evidence>
<evidence type="ECO:0000313" key="2">
    <source>
        <dbReference type="EMBL" id="MFC6644801.1"/>
    </source>
</evidence>
<dbReference type="Proteomes" id="UP001596391">
    <property type="component" value="Unassembled WGS sequence"/>
</dbReference>
<feature type="transmembrane region" description="Helical" evidence="1">
    <location>
        <begin position="72"/>
        <end position="93"/>
    </location>
</feature>
<feature type="transmembrane region" description="Helical" evidence="1">
    <location>
        <begin position="182"/>
        <end position="205"/>
    </location>
</feature>
<keyword evidence="1" id="KW-0813">Transport</keyword>
<comment type="subcellular location">
    <subcellularLocation>
        <location evidence="1">Cell membrane</location>
        <topology evidence="1">Multi-pass membrane protein</topology>
    </subcellularLocation>
</comment>
<feature type="transmembrane region" description="Helical" evidence="1">
    <location>
        <begin position="7"/>
        <end position="26"/>
    </location>
</feature>
<feature type="transmembrane region" description="Helical" evidence="1">
    <location>
        <begin position="105"/>
        <end position="125"/>
    </location>
</feature>
<dbReference type="NCBIfam" id="TIGR00697">
    <property type="entry name" value="queuosine precursor transporter"/>
    <property type="match status" value="1"/>
</dbReference>
<comment type="caution">
    <text evidence="2">The sequence shown here is derived from an EMBL/GenBank/DDBJ whole genome shotgun (WGS) entry which is preliminary data.</text>
</comment>
<proteinExistence type="inferred from homology"/>
<dbReference type="HAMAP" id="MF_02088">
    <property type="entry name" value="Q_prec_transport"/>
    <property type="match status" value="1"/>
</dbReference>
<dbReference type="PANTHER" id="PTHR34300">
    <property type="entry name" value="QUEUOSINE PRECURSOR TRANSPORTER-RELATED"/>
    <property type="match status" value="1"/>
</dbReference>
<sequence>MQPRYKYLDALTTTFVVILLVANLVAQKLVRLGPFGPIPAFTTSGAMVLFPITYIFGDIFTEIYGYAASRRAIWLGFCGTALMYGVSALVIALPADPEFRNQQAFVTVFGILPRLLVASLVAFWAGEFANSFTMAQLKLLTKGRWLWTRTVGSTVVGQAVDTTLVIFIAFSGRVSWHKLVSIIVTGYILKVIYEVLMTPFTYLVVNGLKRAEGVDAFDTSTNFNPFKFGGRDAA</sequence>
<dbReference type="InterPro" id="IPR003744">
    <property type="entry name" value="YhhQ"/>
</dbReference>
<name>A0ABW1Z7Y2_9BACT</name>
<feature type="transmembrane region" description="Helical" evidence="1">
    <location>
        <begin position="38"/>
        <end position="60"/>
    </location>
</feature>
<keyword evidence="3" id="KW-1185">Reference proteome</keyword>
<organism evidence="2 3">
    <name type="scientific">Granulicella cerasi</name>
    <dbReference type="NCBI Taxonomy" id="741063"/>
    <lineage>
        <taxon>Bacteria</taxon>
        <taxon>Pseudomonadati</taxon>
        <taxon>Acidobacteriota</taxon>
        <taxon>Terriglobia</taxon>
        <taxon>Terriglobales</taxon>
        <taxon>Acidobacteriaceae</taxon>
        <taxon>Granulicella</taxon>
    </lineage>
</organism>
<protein>
    <recommendedName>
        <fullName evidence="1">Probable queuosine precursor transporter</fullName>
        <shortName evidence="1">Q precursor transporter</shortName>
    </recommendedName>
</protein>
<gene>
    <name evidence="2" type="ORF">ACFQBQ_04185</name>
</gene>
<dbReference type="PANTHER" id="PTHR34300:SF2">
    <property type="entry name" value="QUEUOSINE PRECURSOR TRANSPORTER-RELATED"/>
    <property type="match status" value="1"/>
</dbReference>
<keyword evidence="1" id="KW-1133">Transmembrane helix</keyword>
<dbReference type="EMBL" id="JBHSWI010000001">
    <property type="protein sequence ID" value="MFC6644801.1"/>
    <property type="molecule type" value="Genomic_DNA"/>
</dbReference>
<dbReference type="Pfam" id="PF02592">
    <property type="entry name" value="Vut_1"/>
    <property type="match status" value="1"/>
</dbReference>
<comment type="similarity">
    <text evidence="1">Belongs to the vitamin uptake transporter (VUT/ECF) (TC 2.A.88) family. Q precursor transporter subfamily.</text>
</comment>
<dbReference type="RefSeq" id="WP_263372647.1">
    <property type="nucleotide sequence ID" value="NZ_JAGSYD010000006.1"/>
</dbReference>
<keyword evidence="1" id="KW-0812">Transmembrane</keyword>
<comment type="function">
    <text evidence="1">Involved in the import of queuosine (Q) precursors, required for Q precursor salvage.</text>
</comment>
<accession>A0ABW1Z7Y2</accession>
<keyword evidence="1" id="KW-0472">Membrane</keyword>
<keyword evidence="1" id="KW-1003">Cell membrane</keyword>
<reference evidence="3" key="1">
    <citation type="journal article" date="2019" name="Int. J. Syst. Evol. Microbiol.">
        <title>The Global Catalogue of Microorganisms (GCM) 10K type strain sequencing project: providing services to taxonomists for standard genome sequencing and annotation.</title>
        <authorList>
            <consortium name="The Broad Institute Genomics Platform"/>
            <consortium name="The Broad Institute Genome Sequencing Center for Infectious Disease"/>
            <person name="Wu L."/>
            <person name="Ma J."/>
        </authorList>
    </citation>
    <scope>NUCLEOTIDE SEQUENCE [LARGE SCALE GENOMIC DNA]</scope>
    <source>
        <strain evidence="3">CGMCC 1.16026</strain>
    </source>
</reference>
<feature type="transmembrane region" description="Helical" evidence="1">
    <location>
        <begin position="146"/>
        <end position="170"/>
    </location>
</feature>